<evidence type="ECO:0000313" key="3">
    <source>
        <dbReference type="Proteomes" id="UP000034601"/>
    </source>
</evidence>
<comment type="caution">
    <text evidence="2">The sequence shown here is derived from an EMBL/GenBank/DDBJ whole genome shotgun (WGS) entry which is preliminary data.</text>
</comment>
<dbReference type="Gene3D" id="1.10.1200.10">
    <property type="entry name" value="ACP-like"/>
    <property type="match status" value="1"/>
</dbReference>
<dbReference type="EMBL" id="LCAB01000001">
    <property type="protein sequence ID" value="KKR83836.1"/>
    <property type="molecule type" value="Genomic_DNA"/>
</dbReference>
<evidence type="ECO:0000313" key="2">
    <source>
        <dbReference type="EMBL" id="KKR83836.1"/>
    </source>
</evidence>
<dbReference type="Pfam" id="PF00550">
    <property type="entry name" value="PP-binding"/>
    <property type="match status" value="1"/>
</dbReference>
<dbReference type="Proteomes" id="UP000034601">
    <property type="component" value="Unassembled WGS sequence"/>
</dbReference>
<feature type="domain" description="Carrier" evidence="1">
    <location>
        <begin position="1"/>
        <end position="76"/>
    </location>
</feature>
<dbReference type="InterPro" id="IPR009081">
    <property type="entry name" value="PP-bd_ACP"/>
</dbReference>
<evidence type="ECO:0000259" key="1">
    <source>
        <dbReference type="PROSITE" id="PS50075"/>
    </source>
</evidence>
<sequence length="78" mass="8742">MIDQKQIIEAIGEALTLPAPDIDPESHLQDDLGLNPVEVADLLEYLARRFNIVFEPAEAQQIKTVSDLIELIEDKSLE</sequence>
<reference evidence="2 3" key="1">
    <citation type="journal article" date="2015" name="Nature">
        <title>rRNA introns, odd ribosomes, and small enigmatic genomes across a large radiation of phyla.</title>
        <authorList>
            <person name="Brown C.T."/>
            <person name="Hug L.A."/>
            <person name="Thomas B.C."/>
            <person name="Sharon I."/>
            <person name="Castelle C.J."/>
            <person name="Singh A."/>
            <person name="Wilkins M.J."/>
            <person name="Williams K.H."/>
            <person name="Banfield J.F."/>
        </authorList>
    </citation>
    <scope>NUCLEOTIDE SEQUENCE [LARGE SCALE GENOMIC DNA]</scope>
</reference>
<name>A0A0G0U988_9BACT</name>
<protein>
    <submittedName>
        <fullName evidence="2">Acyl carrier protein</fullName>
    </submittedName>
</protein>
<organism evidence="2 3">
    <name type="scientific">Candidatus Daviesbacteria bacterium GW2011_GWA2_40_9</name>
    <dbReference type="NCBI Taxonomy" id="1618424"/>
    <lineage>
        <taxon>Bacteria</taxon>
        <taxon>Candidatus Daviesiibacteriota</taxon>
    </lineage>
</organism>
<proteinExistence type="predicted"/>
<dbReference type="PROSITE" id="PS50075">
    <property type="entry name" value="CARRIER"/>
    <property type="match status" value="1"/>
</dbReference>
<gene>
    <name evidence="2" type="ORF">UU29_C0001G0056</name>
</gene>
<dbReference type="SUPFAM" id="SSF47336">
    <property type="entry name" value="ACP-like"/>
    <property type="match status" value="1"/>
</dbReference>
<accession>A0A0G0U988</accession>
<dbReference type="InterPro" id="IPR036736">
    <property type="entry name" value="ACP-like_sf"/>
</dbReference>
<dbReference type="AlphaFoldDB" id="A0A0G0U988"/>